<dbReference type="EMBL" id="MIGC01003114">
    <property type="protein sequence ID" value="PHJ19939.1"/>
    <property type="molecule type" value="Genomic_DNA"/>
</dbReference>
<evidence type="ECO:0000256" key="1">
    <source>
        <dbReference type="RuleBase" id="RU000411"/>
    </source>
</evidence>
<evidence type="ECO:0000256" key="2">
    <source>
        <dbReference type="SAM" id="SignalP"/>
    </source>
</evidence>
<reference evidence="4 5" key="1">
    <citation type="journal article" date="2017" name="Int. J. Parasitol.">
        <title>The genome of the protozoan parasite Cystoisospora suis and a reverse vaccinology approach to identify vaccine candidates.</title>
        <authorList>
            <person name="Palmieri N."/>
            <person name="Shrestha A."/>
            <person name="Ruttkowski B."/>
            <person name="Beck T."/>
            <person name="Vogl C."/>
            <person name="Tomley F."/>
            <person name="Blake D.P."/>
            <person name="Joachim A."/>
        </authorList>
    </citation>
    <scope>NUCLEOTIDE SEQUENCE [LARGE SCALE GENOMIC DNA]</scope>
    <source>
        <strain evidence="4 5">Wien I</strain>
    </source>
</reference>
<dbReference type="GeneID" id="94429607"/>
<feature type="domain" description="Serpin" evidence="3">
    <location>
        <begin position="68"/>
        <end position="454"/>
    </location>
</feature>
<keyword evidence="5" id="KW-1185">Reference proteome</keyword>
<dbReference type="InterPro" id="IPR036186">
    <property type="entry name" value="Serpin_sf"/>
</dbReference>
<dbReference type="InterPro" id="IPR042185">
    <property type="entry name" value="Serpin_sf_2"/>
</dbReference>
<feature type="chain" id="PRO_5012586995" evidence="2">
    <location>
        <begin position="47"/>
        <end position="460"/>
    </location>
</feature>
<evidence type="ECO:0000313" key="4">
    <source>
        <dbReference type="EMBL" id="PHJ19939.1"/>
    </source>
</evidence>
<dbReference type="Proteomes" id="UP000221165">
    <property type="component" value="Unassembled WGS sequence"/>
</dbReference>
<comment type="similarity">
    <text evidence="1">Belongs to the serpin family.</text>
</comment>
<evidence type="ECO:0000259" key="3">
    <source>
        <dbReference type="SMART" id="SM00093"/>
    </source>
</evidence>
<dbReference type="Gene3D" id="2.30.39.10">
    <property type="entry name" value="Alpha-1-antitrypsin, domain 1"/>
    <property type="match status" value="1"/>
</dbReference>
<comment type="caution">
    <text evidence="4">The sequence shown here is derived from an EMBL/GenBank/DDBJ whole genome shotgun (WGS) entry which is preliminary data.</text>
</comment>
<dbReference type="PANTHER" id="PTHR11461">
    <property type="entry name" value="SERINE PROTEASE INHIBITOR, SERPIN"/>
    <property type="match status" value="1"/>
</dbReference>
<protein>
    <submittedName>
        <fullName evidence="4">Serpin (Serine proteinase inhibitor) superfamily protein</fullName>
    </submittedName>
</protein>
<dbReference type="CDD" id="cd00172">
    <property type="entry name" value="serpin"/>
    <property type="match status" value="1"/>
</dbReference>
<dbReference type="Gene3D" id="3.30.497.10">
    <property type="entry name" value="Antithrombin, subunit I, domain 2"/>
    <property type="match status" value="1"/>
</dbReference>
<dbReference type="GO" id="GO:0004867">
    <property type="term" value="F:serine-type endopeptidase inhibitor activity"/>
    <property type="evidence" value="ECO:0007669"/>
    <property type="project" value="InterPro"/>
</dbReference>
<proteinExistence type="inferred from homology"/>
<dbReference type="VEuPathDB" id="ToxoDB:CSUI_006232"/>
<organism evidence="4 5">
    <name type="scientific">Cystoisospora suis</name>
    <dbReference type="NCBI Taxonomy" id="483139"/>
    <lineage>
        <taxon>Eukaryota</taxon>
        <taxon>Sar</taxon>
        <taxon>Alveolata</taxon>
        <taxon>Apicomplexa</taxon>
        <taxon>Conoidasida</taxon>
        <taxon>Coccidia</taxon>
        <taxon>Eucoccidiorida</taxon>
        <taxon>Eimeriorina</taxon>
        <taxon>Sarcocystidae</taxon>
        <taxon>Cystoisospora</taxon>
    </lineage>
</organism>
<keyword evidence="2" id="KW-0732">Signal</keyword>
<accession>A0A2C6KSI0</accession>
<dbReference type="OrthoDB" id="419611at2759"/>
<sequence length="460" mass="50949">MKCRSFLGTPSGVMPDGKRMRVFASWRFLFVCSFVAAAWVCQTTEAAGPGADEAPNVPLATACSQLHRSLLEVLEDARTQNMAFSPSSILRVLRLLQAGAAGQTLQQIVSFLDLEIAPLDLPNLSRTPEGRSTGIILQAADRLYVGPDFEGEPTFENYCQRIHSQFGGTTEALDLARDPVRSARIINRFVNHATFGEISQVVSPADFTSSTKMAVINALYLKASWSCAFDPYGGWVFHAMDRYGAMVEQEGCQFMYKSVPLLYSEFLAGETKAIRVPYKHPDLAMYFFMPSDLQAFESAPDFAFQVDNLVDQMKAELEQRRTQPNAHSGNVEIYIPKFVMPAEQNKLEVARVLDTVGIRQLFQDADLSRMTTHHGVGVSMFRHVTFLEVDEEGTTGAAATAACVADGRGPTIRARLRFDQPFFFQLRYQPDHERSGPGSAATNMVLFTGHLVNCLDAQPQ</sequence>
<dbReference type="AlphaFoldDB" id="A0A2C6KSI0"/>
<evidence type="ECO:0000313" key="5">
    <source>
        <dbReference type="Proteomes" id="UP000221165"/>
    </source>
</evidence>
<dbReference type="InterPro" id="IPR000215">
    <property type="entry name" value="Serpin_fam"/>
</dbReference>
<dbReference type="PANTHER" id="PTHR11461:SF372">
    <property type="entry name" value="ACCESSORY GLAND PROTEIN ACP76A-RELATED"/>
    <property type="match status" value="1"/>
</dbReference>
<gene>
    <name evidence="4" type="ORF">CSUI_006232</name>
</gene>
<name>A0A2C6KSI0_9APIC</name>
<dbReference type="SUPFAM" id="SSF56574">
    <property type="entry name" value="Serpins"/>
    <property type="match status" value="1"/>
</dbReference>
<dbReference type="InterPro" id="IPR042178">
    <property type="entry name" value="Serpin_sf_1"/>
</dbReference>
<dbReference type="SMART" id="SM00093">
    <property type="entry name" value="SERPIN"/>
    <property type="match status" value="1"/>
</dbReference>
<dbReference type="Pfam" id="PF00079">
    <property type="entry name" value="Serpin"/>
    <property type="match status" value="1"/>
</dbReference>
<dbReference type="InterPro" id="IPR023796">
    <property type="entry name" value="Serpin_dom"/>
</dbReference>
<dbReference type="GO" id="GO:0005615">
    <property type="term" value="C:extracellular space"/>
    <property type="evidence" value="ECO:0007669"/>
    <property type="project" value="InterPro"/>
</dbReference>
<dbReference type="InterPro" id="IPR023795">
    <property type="entry name" value="Serpin_CS"/>
</dbReference>
<dbReference type="RefSeq" id="XP_067921631.1">
    <property type="nucleotide sequence ID" value="XM_068066396.1"/>
</dbReference>
<feature type="signal peptide" evidence="2">
    <location>
        <begin position="1"/>
        <end position="46"/>
    </location>
</feature>
<dbReference type="PROSITE" id="PS00284">
    <property type="entry name" value="SERPIN"/>
    <property type="match status" value="1"/>
</dbReference>